<dbReference type="GO" id="GO:0005886">
    <property type="term" value="C:plasma membrane"/>
    <property type="evidence" value="ECO:0007669"/>
    <property type="project" value="UniProtKB-SubCell"/>
</dbReference>
<keyword evidence="9" id="KW-1278">Translocase</keyword>
<dbReference type="PROSITE" id="PS00154">
    <property type="entry name" value="ATPASE_E1_E2"/>
    <property type="match status" value="1"/>
</dbReference>
<keyword evidence="8" id="KW-0460">Magnesium</keyword>
<dbReference type="CDD" id="cd00371">
    <property type="entry name" value="HMA"/>
    <property type="match status" value="1"/>
</dbReference>
<dbReference type="GO" id="GO:0055070">
    <property type="term" value="P:copper ion homeostasis"/>
    <property type="evidence" value="ECO:0007669"/>
    <property type="project" value="TreeGrafter"/>
</dbReference>
<keyword evidence="4" id="KW-1003">Cell membrane</keyword>
<dbReference type="RefSeq" id="WP_045464980.1">
    <property type="nucleotide sequence ID" value="NZ_BBLT01000006.1"/>
</dbReference>
<evidence type="ECO:0000259" key="14">
    <source>
        <dbReference type="Pfam" id="PF00122"/>
    </source>
</evidence>
<dbReference type="Gene3D" id="3.40.1110.10">
    <property type="entry name" value="Calcium-transporting ATPase, cytoplasmic domain N"/>
    <property type="match status" value="1"/>
</dbReference>
<name>A0A098LHJ4_9BACT</name>
<proteinExistence type="inferred from homology"/>
<keyword evidence="17" id="KW-1185">Reference proteome</keyword>
<feature type="transmembrane region" description="Helical" evidence="13">
    <location>
        <begin position="766"/>
        <end position="792"/>
    </location>
</feature>
<dbReference type="InterPro" id="IPR036163">
    <property type="entry name" value="HMA_dom_sf"/>
</dbReference>
<dbReference type="STRING" id="153721.MYP_3143"/>
<dbReference type="InterPro" id="IPR008250">
    <property type="entry name" value="ATPase_P-typ_transduc_dom_A_sf"/>
</dbReference>
<evidence type="ECO:0000256" key="12">
    <source>
        <dbReference type="ARBA" id="ARBA00023136"/>
    </source>
</evidence>
<dbReference type="eggNOG" id="COG2217">
    <property type="taxonomic scope" value="Bacteria"/>
</dbReference>
<keyword evidence="3" id="KW-0813">Transport</keyword>
<evidence type="ECO:0000313" key="17">
    <source>
        <dbReference type="Proteomes" id="UP000030185"/>
    </source>
</evidence>
<evidence type="ECO:0000256" key="3">
    <source>
        <dbReference type="ARBA" id="ARBA00022448"/>
    </source>
</evidence>
<dbReference type="Pfam" id="PF00702">
    <property type="entry name" value="Hydrolase"/>
    <property type="match status" value="1"/>
</dbReference>
<evidence type="ECO:0000256" key="2">
    <source>
        <dbReference type="ARBA" id="ARBA00006024"/>
    </source>
</evidence>
<evidence type="ECO:0000256" key="5">
    <source>
        <dbReference type="ARBA" id="ARBA00022553"/>
    </source>
</evidence>
<dbReference type="InterPro" id="IPR059000">
    <property type="entry name" value="ATPase_P-type_domA"/>
</dbReference>
<dbReference type="PANTHER" id="PTHR43520">
    <property type="entry name" value="ATP7, ISOFORM B"/>
    <property type="match status" value="1"/>
</dbReference>
<dbReference type="SUPFAM" id="SSF81665">
    <property type="entry name" value="Calcium ATPase, transmembrane domain M"/>
    <property type="match status" value="1"/>
</dbReference>
<dbReference type="InterPro" id="IPR023299">
    <property type="entry name" value="ATPase_P-typ_cyto_dom_N"/>
</dbReference>
<evidence type="ECO:0000256" key="1">
    <source>
        <dbReference type="ARBA" id="ARBA00004651"/>
    </source>
</evidence>
<keyword evidence="10 13" id="KW-1133">Transmembrane helix</keyword>
<dbReference type="InterPro" id="IPR006121">
    <property type="entry name" value="HMA_dom"/>
</dbReference>
<evidence type="ECO:0000256" key="6">
    <source>
        <dbReference type="ARBA" id="ARBA00022692"/>
    </source>
</evidence>
<feature type="domain" description="Putative metal-binding" evidence="15">
    <location>
        <begin position="11"/>
        <end position="84"/>
    </location>
</feature>
<feature type="domain" description="P-type ATPase A" evidence="14">
    <location>
        <begin position="308"/>
        <end position="402"/>
    </location>
</feature>
<accession>A0A098LHJ4</accession>
<evidence type="ECO:0000256" key="8">
    <source>
        <dbReference type="ARBA" id="ARBA00022842"/>
    </source>
</evidence>
<evidence type="ECO:0000256" key="13">
    <source>
        <dbReference type="SAM" id="Phobius"/>
    </source>
</evidence>
<keyword evidence="7" id="KW-0479">Metal-binding</keyword>
<dbReference type="PANTHER" id="PTHR43520:SF5">
    <property type="entry name" value="CATION-TRANSPORTING P-TYPE ATPASE-RELATED"/>
    <property type="match status" value="1"/>
</dbReference>
<dbReference type="NCBIfam" id="TIGR01494">
    <property type="entry name" value="ATPase_P-type"/>
    <property type="match status" value="1"/>
</dbReference>
<feature type="transmembrane region" description="Helical" evidence="13">
    <location>
        <begin position="741"/>
        <end position="760"/>
    </location>
</feature>
<reference evidence="16 17" key="1">
    <citation type="submission" date="2014-09" db="EMBL/GenBank/DDBJ databases">
        <title>Sporocytophaga myxococcoides PG-01 genome sequencing.</title>
        <authorList>
            <person name="Liu L."/>
            <person name="Gao P.J."/>
            <person name="Chen G.J."/>
            <person name="Wang L.S."/>
        </authorList>
    </citation>
    <scope>NUCLEOTIDE SEQUENCE [LARGE SCALE GENOMIC DNA]</scope>
    <source>
        <strain evidence="16 17">PG-01</strain>
    </source>
</reference>
<dbReference type="InterPro" id="IPR023298">
    <property type="entry name" value="ATPase_P-typ_TM_dom_sf"/>
</dbReference>
<dbReference type="SUPFAM" id="SSF81653">
    <property type="entry name" value="Calcium ATPase, transduction domain A"/>
    <property type="match status" value="1"/>
</dbReference>
<dbReference type="GO" id="GO:0043682">
    <property type="term" value="F:P-type divalent copper transporter activity"/>
    <property type="evidence" value="ECO:0007669"/>
    <property type="project" value="TreeGrafter"/>
</dbReference>
<evidence type="ECO:0000313" key="16">
    <source>
        <dbReference type="EMBL" id="GAL85914.1"/>
    </source>
</evidence>
<dbReference type="Pfam" id="PF00122">
    <property type="entry name" value="E1-E2_ATPase"/>
    <property type="match status" value="1"/>
</dbReference>
<sequence length="798" mass="88334">MESIVEQNSVKCYHCGNDCKGADIKIDTKVFCCNGCKSVYEILDANLLCDYYALDTNNPGNKIEEAGKSKYAFLDEETIIAKVLDFKEGDKFGVTFYIPSIHCSSCIWLLENMQKIHPGIIASNVHFRKKEINIQFNNKISLRQLAELLTSLGYAPVINFNGKEINRKTVDKVLLYKIGIAGFCFGNIMMLSLPEYLSVSDKFSGDIKGLFIYLSLILSLPVFTYCSADYFISSWNAIKTRTVNIDLPIALGVIAAFSQSIYEIYSGAGPGYLDSLSGLIFFLLIGKWYQNKTYEALSFERDYKSYFPLAVTKIENNSERYVTLDKLKAGDTILIRNKEIIPADGYILEGTGVIDYSFVTGESSLITKETGQKVYAGGRQDGSAVKIITSKEVSESYLTQLWNKDNTINKLNGLVEFTNKIGKYFTIAVLIISLGSYIYWIGKDPGIALHAAVSVLIIFCPCIFALAIPFGFGKAMNIMGRNGLFLKNTETIEKLAHNDSIVFDKTGTITTTENPKVSFFGELTDAQSEMVKSLVKNSTHPLSRSIYIFLKVDSSLKPDSFIELPSQGIKGKFNNIEVIVGTAEIAGLELNKDTGMVPGSKVYIKINDEVKGCFVFRNSYRKGFDQISGILKRDYSLHILSGDNDSEKGYLSNYFTPSNLHFNQTPQSKLDYIKKLNQEGKVMMIGDGLNDAGALQQSNCGISITENCGSFSPACDAILDASAFSRLPVFLKYAKACVRSVYGSLAISLSYNVIGLYFAVQGLLKPLVAALLMPISSVSVVLFVTIMSSFWAKKYGLR</sequence>
<evidence type="ECO:0000256" key="7">
    <source>
        <dbReference type="ARBA" id="ARBA00022723"/>
    </source>
</evidence>
<dbReference type="InterPro" id="IPR021993">
    <property type="entry name" value="ATPase-cat-bd"/>
</dbReference>
<dbReference type="InterPro" id="IPR001757">
    <property type="entry name" value="P_typ_ATPase"/>
</dbReference>
<dbReference type="InterPro" id="IPR023214">
    <property type="entry name" value="HAD_sf"/>
</dbReference>
<organism evidence="16 17">
    <name type="scientific">Sporocytophaga myxococcoides</name>
    <dbReference type="NCBI Taxonomy" id="153721"/>
    <lineage>
        <taxon>Bacteria</taxon>
        <taxon>Pseudomonadati</taxon>
        <taxon>Bacteroidota</taxon>
        <taxon>Cytophagia</taxon>
        <taxon>Cytophagales</taxon>
        <taxon>Cytophagaceae</taxon>
        <taxon>Sporocytophaga</taxon>
    </lineage>
</organism>
<dbReference type="Proteomes" id="UP000030185">
    <property type="component" value="Unassembled WGS sequence"/>
</dbReference>
<gene>
    <name evidence="16" type="ORF">MYP_3143</name>
</gene>
<comment type="subcellular location">
    <subcellularLocation>
        <location evidence="1">Cell membrane</location>
        <topology evidence="1">Multi-pass membrane protein</topology>
    </subcellularLocation>
</comment>
<keyword evidence="11" id="KW-0406">Ion transport</keyword>
<dbReference type="EMBL" id="BBLT01000006">
    <property type="protein sequence ID" value="GAL85914.1"/>
    <property type="molecule type" value="Genomic_DNA"/>
</dbReference>
<feature type="transmembrane region" description="Helical" evidence="13">
    <location>
        <begin position="447"/>
        <end position="472"/>
    </location>
</feature>
<feature type="transmembrane region" description="Helical" evidence="13">
    <location>
        <begin position="173"/>
        <end position="190"/>
    </location>
</feature>
<dbReference type="PRINTS" id="PR00119">
    <property type="entry name" value="CATATPASE"/>
</dbReference>
<dbReference type="InterPro" id="IPR018303">
    <property type="entry name" value="ATPase_P-typ_P_site"/>
</dbReference>
<feature type="transmembrane region" description="Helical" evidence="13">
    <location>
        <begin position="210"/>
        <end position="232"/>
    </location>
</feature>
<evidence type="ECO:0000256" key="4">
    <source>
        <dbReference type="ARBA" id="ARBA00022475"/>
    </source>
</evidence>
<dbReference type="InterPro" id="IPR036412">
    <property type="entry name" value="HAD-like_sf"/>
</dbReference>
<dbReference type="SUPFAM" id="SSF55008">
    <property type="entry name" value="HMA, heavy metal-associated domain"/>
    <property type="match status" value="1"/>
</dbReference>
<evidence type="ECO:0000256" key="11">
    <source>
        <dbReference type="ARBA" id="ARBA00023065"/>
    </source>
</evidence>
<evidence type="ECO:0000256" key="10">
    <source>
        <dbReference type="ARBA" id="ARBA00022989"/>
    </source>
</evidence>
<comment type="caution">
    <text evidence="16">The sequence shown here is derived from an EMBL/GenBank/DDBJ whole genome shotgun (WGS) entry which is preliminary data.</text>
</comment>
<dbReference type="GO" id="GO:0005524">
    <property type="term" value="F:ATP binding"/>
    <property type="evidence" value="ECO:0007669"/>
    <property type="project" value="InterPro"/>
</dbReference>
<keyword evidence="6 13" id="KW-0812">Transmembrane</keyword>
<dbReference type="AlphaFoldDB" id="A0A098LHJ4"/>
<protein>
    <submittedName>
        <fullName evidence="16">Uncharacterized protein</fullName>
    </submittedName>
</protein>
<dbReference type="OrthoDB" id="909834at2"/>
<dbReference type="Gene3D" id="2.70.150.10">
    <property type="entry name" value="Calcium-transporting ATPase, cytoplasmic transduction domain A"/>
    <property type="match status" value="1"/>
</dbReference>
<comment type="similarity">
    <text evidence="2">Belongs to the cation transport ATPase (P-type) (TC 3.A.3) family. Type IB subfamily.</text>
</comment>
<dbReference type="GO" id="GO:0016887">
    <property type="term" value="F:ATP hydrolysis activity"/>
    <property type="evidence" value="ECO:0007669"/>
    <property type="project" value="InterPro"/>
</dbReference>
<dbReference type="GO" id="GO:0005507">
    <property type="term" value="F:copper ion binding"/>
    <property type="evidence" value="ECO:0007669"/>
    <property type="project" value="TreeGrafter"/>
</dbReference>
<keyword evidence="12 13" id="KW-0472">Membrane</keyword>
<dbReference type="Gene3D" id="3.30.70.100">
    <property type="match status" value="1"/>
</dbReference>
<dbReference type="SUPFAM" id="SSF56784">
    <property type="entry name" value="HAD-like"/>
    <property type="match status" value="1"/>
</dbReference>
<evidence type="ECO:0000259" key="15">
    <source>
        <dbReference type="Pfam" id="PF12156"/>
    </source>
</evidence>
<evidence type="ECO:0000256" key="9">
    <source>
        <dbReference type="ARBA" id="ARBA00022967"/>
    </source>
</evidence>
<keyword evidence="5" id="KW-0597">Phosphoprotein</keyword>
<feature type="transmembrane region" description="Helical" evidence="13">
    <location>
        <begin position="424"/>
        <end position="441"/>
    </location>
</feature>
<dbReference type="PRINTS" id="PR00943">
    <property type="entry name" value="CUATPASE"/>
</dbReference>
<dbReference type="Gene3D" id="3.40.50.1000">
    <property type="entry name" value="HAD superfamily/HAD-like"/>
    <property type="match status" value="1"/>
</dbReference>
<dbReference type="Pfam" id="PF12156">
    <property type="entry name" value="ATPase-cat_bd"/>
    <property type="match status" value="1"/>
</dbReference>